<evidence type="ECO:0000313" key="3">
    <source>
        <dbReference type="EMBL" id="KAK4142547.1"/>
    </source>
</evidence>
<evidence type="ECO:0000259" key="2">
    <source>
        <dbReference type="Pfam" id="PF20516"/>
    </source>
</evidence>
<feature type="domain" description="PD-(D/E)XK nuclease-like" evidence="2">
    <location>
        <begin position="161"/>
        <end position="410"/>
    </location>
</feature>
<proteinExistence type="predicted"/>
<comment type="caution">
    <text evidence="3">The sequence shown here is derived from an EMBL/GenBank/DDBJ whole genome shotgun (WGS) entry which is preliminary data.</text>
</comment>
<name>A0AAN6V0E1_9PEZI</name>
<feature type="compositionally biased region" description="Basic and acidic residues" evidence="1">
    <location>
        <begin position="124"/>
        <end position="142"/>
    </location>
</feature>
<dbReference type="GeneID" id="87817756"/>
<feature type="region of interest" description="Disordered" evidence="1">
    <location>
        <begin position="22"/>
        <end position="52"/>
    </location>
</feature>
<dbReference type="RefSeq" id="XP_062635918.1">
    <property type="nucleotide sequence ID" value="XM_062781143.1"/>
</dbReference>
<dbReference type="EMBL" id="MU853596">
    <property type="protein sequence ID" value="KAK4142547.1"/>
    <property type="molecule type" value="Genomic_DNA"/>
</dbReference>
<dbReference type="Pfam" id="PF20516">
    <property type="entry name" value="PDDEXK_12"/>
    <property type="match status" value="1"/>
</dbReference>
<gene>
    <name evidence="3" type="ORF">C8A04DRAFT_29824</name>
</gene>
<feature type="region of interest" description="Disordered" evidence="1">
    <location>
        <begin position="121"/>
        <end position="142"/>
    </location>
</feature>
<evidence type="ECO:0000313" key="4">
    <source>
        <dbReference type="Proteomes" id="UP001302676"/>
    </source>
</evidence>
<dbReference type="Proteomes" id="UP001302676">
    <property type="component" value="Unassembled WGS sequence"/>
</dbReference>
<sequence>MAEPSLPRGPAIDVWLSGMPDLPQVVEDNPPFLSSESGRSPSPDREESHQPASLIHRLQHLDKPVLHLPLLGGREGAQQLPEDVRQLECDILEVSRYSKGIYPAEIRSEIEALSGCLPPPDFAYRNEEETREEKQKKDDDEGPRSFGWLRLSRLLFTDRPEASLRTRYALSELDKIRDLGRIARECRRLERCEAAWNAELHGPLLKLALSRQGRSGSVTYENATSARILSCFRPTFVTGDLWDLSGREEVDYVIAPRISPEVDAAIEERLLKAYMLAEPTAGAQAQDQLHVNQTGYPPLARSPTAISIAVTVGSADTEMTRLQLGIWTAAWHKRMEMLGVGGGKQGPPLPTLPLIFVYQHHWSLYFAVDRLDRIEICGPTEIGSSSNSLDIYRLVAVLETLGGWVDTVFRNWVTDTFSPHPGVTVDADADVDVT</sequence>
<dbReference type="AlphaFoldDB" id="A0AAN6V0E1"/>
<keyword evidence="4" id="KW-1185">Reference proteome</keyword>
<protein>
    <recommendedName>
        <fullName evidence="2">PD-(D/E)XK nuclease-like domain-containing protein</fullName>
    </recommendedName>
</protein>
<reference evidence="3" key="1">
    <citation type="journal article" date="2023" name="Mol. Phylogenet. Evol.">
        <title>Genome-scale phylogeny and comparative genomics of the fungal order Sordariales.</title>
        <authorList>
            <person name="Hensen N."/>
            <person name="Bonometti L."/>
            <person name="Westerberg I."/>
            <person name="Brannstrom I.O."/>
            <person name="Guillou S."/>
            <person name="Cros-Aarteil S."/>
            <person name="Calhoun S."/>
            <person name="Haridas S."/>
            <person name="Kuo A."/>
            <person name="Mondo S."/>
            <person name="Pangilinan J."/>
            <person name="Riley R."/>
            <person name="LaButti K."/>
            <person name="Andreopoulos B."/>
            <person name="Lipzen A."/>
            <person name="Chen C."/>
            <person name="Yan M."/>
            <person name="Daum C."/>
            <person name="Ng V."/>
            <person name="Clum A."/>
            <person name="Steindorff A."/>
            <person name="Ohm R.A."/>
            <person name="Martin F."/>
            <person name="Silar P."/>
            <person name="Natvig D.O."/>
            <person name="Lalanne C."/>
            <person name="Gautier V."/>
            <person name="Ament-Velasquez S.L."/>
            <person name="Kruys A."/>
            <person name="Hutchinson M.I."/>
            <person name="Powell A.J."/>
            <person name="Barry K."/>
            <person name="Miller A.N."/>
            <person name="Grigoriev I.V."/>
            <person name="Debuchy R."/>
            <person name="Gladieux P."/>
            <person name="Hiltunen Thoren M."/>
            <person name="Johannesson H."/>
        </authorList>
    </citation>
    <scope>NUCLEOTIDE SEQUENCE</scope>
    <source>
        <strain evidence="3">CBS 141.50</strain>
    </source>
</reference>
<organism evidence="3 4">
    <name type="scientific">Dichotomopilus funicola</name>
    <dbReference type="NCBI Taxonomy" id="1934379"/>
    <lineage>
        <taxon>Eukaryota</taxon>
        <taxon>Fungi</taxon>
        <taxon>Dikarya</taxon>
        <taxon>Ascomycota</taxon>
        <taxon>Pezizomycotina</taxon>
        <taxon>Sordariomycetes</taxon>
        <taxon>Sordariomycetidae</taxon>
        <taxon>Sordariales</taxon>
        <taxon>Chaetomiaceae</taxon>
        <taxon>Dichotomopilus</taxon>
    </lineage>
</organism>
<dbReference type="InterPro" id="IPR046797">
    <property type="entry name" value="PDDEXK_12"/>
</dbReference>
<accession>A0AAN6V0E1</accession>
<reference evidence="3" key="2">
    <citation type="submission" date="2023-05" db="EMBL/GenBank/DDBJ databases">
        <authorList>
            <consortium name="Lawrence Berkeley National Laboratory"/>
            <person name="Steindorff A."/>
            <person name="Hensen N."/>
            <person name="Bonometti L."/>
            <person name="Westerberg I."/>
            <person name="Brannstrom I.O."/>
            <person name="Guillou S."/>
            <person name="Cros-Aarteil S."/>
            <person name="Calhoun S."/>
            <person name="Haridas S."/>
            <person name="Kuo A."/>
            <person name="Mondo S."/>
            <person name="Pangilinan J."/>
            <person name="Riley R."/>
            <person name="Labutti K."/>
            <person name="Andreopoulos B."/>
            <person name="Lipzen A."/>
            <person name="Chen C."/>
            <person name="Yanf M."/>
            <person name="Daum C."/>
            <person name="Ng V."/>
            <person name="Clum A."/>
            <person name="Ohm R."/>
            <person name="Martin F."/>
            <person name="Silar P."/>
            <person name="Natvig D."/>
            <person name="Lalanne C."/>
            <person name="Gautier V."/>
            <person name="Ament-Velasquez S.L."/>
            <person name="Kruys A."/>
            <person name="Hutchinson M.I."/>
            <person name="Powell A.J."/>
            <person name="Barry K."/>
            <person name="Miller A.N."/>
            <person name="Grigoriev I.V."/>
            <person name="Debuchy R."/>
            <person name="Gladieux P."/>
            <person name="Thoren M.H."/>
            <person name="Johannesson H."/>
        </authorList>
    </citation>
    <scope>NUCLEOTIDE SEQUENCE</scope>
    <source>
        <strain evidence="3">CBS 141.50</strain>
    </source>
</reference>
<evidence type="ECO:0000256" key="1">
    <source>
        <dbReference type="SAM" id="MobiDB-lite"/>
    </source>
</evidence>